<evidence type="ECO:0000259" key="4">
    <source>
        <dbReference type="Pfam" id="PF00891"/>
    </source>
</evidence>
<dbReference type="InterPro" id="IPR036390">
    <property type="entry name" value="WH_DNA-bd_sf"/>
</dbReference>
<name>A0A4Z1KQH7_9HELO</name>
<dbReference type="SUPFAM" id="SSF46785">
    <property type="entry name" value="Winged helix' DNA-binding domain"/>
    <property type="match status" value="1"/>
</dbReference>
<evidence type="ECO:0000313" key="5">
    <source>
        <dbReference type="EMBL" id="TGO83675.1"/>
    </source>
</evidence>
<dbReference type="GO" id="GO:0032259">
    <property type="term" value="P:methylation"/>
    <property type="evidence" value="ECO:0007669"/>
    <property type="project" value="UniProtKB-KW"/>
</dbReference>
<evidence type="ECO:0000256" key="3">
    <source>
        <dbReference type="ARBA" id="ARBA00022691"/>
    </source>
</evidence>
<evidence type="ECO:0000256" key="2">
    <source>
        <dbReference type="ARBA" id="ARBA00022679"/>
    </source>
</evidence>
<comment type="caution">
    <text evidence="5">The sequence shown here is derived from an EMBL/GenBank/DDBJ whole genome shotgun (WGS) entry which is preliminary data.</text>
</comment>
<dbReference type="Pfam" id="PF00891">
    <property type="entry name" value="Methyltransf_2"/>
    <property type="match status" value="1"/>
</dbReference>
<dbReference type="InterPro" id="IPR029063">
    <property type="entry name" value="SAM-dependent_MTases_sf"/>
</dbReference>
<keyword evidence="6" id="KW-1185">Reference proteome</keyword>
<dbReference type="GO" id="GO:0008171">
    <property type="term" value="F:O-methyltransferase activity"/>
    <property type="evidence" value="ECO:0007669"/>
    <property type="project" value="InterPro"/>
</dbReference>
<dbReference type="PROSITE" id="PS51683">
    <property type="entry name" value="SAM_OMT_II"/>
    <property type="match status" value="1"/>
</dbReference>
<dbReference type="InterPro" id="IPR001077">
    <property type="entry name" value="COMT_C"/>
</dbReference>
<dbReference type="EMBL" id="PQXO01000608">
    <property type="protein sequence ID" value="TGO83675.1"/>
    <property type="molecule type" value="Genomic_DNA"/>
</dbReference>
<dbReference type="PANTHER" id="PTHR43712:SF12">
    <property type="entry name" value="STERIGMATOCYSTIN 8-O-METHYLTRANSFERASE"/>
    <property type="match status" value="1"/>
</dbReference>
<dbReference type="InterPro" id="IPR036388">
    <property type="entry name" value="WH-like_DNA-bd_sf"/>
</dbReference>
<dbReference type="Gene3D" id="3.40.50.150">
    <property type="entry name" value="Vaccinia Virus protein VP39"/>
    <property type="match status" value="1"/>
</dbReference>
<accession>A0A4Z1KQH7</accession>
<evidence type="ECO:0000256" key="1">
    <source>
        <dbReference type="ARBA" id="ARBA00022603"/>
    </source>
</evidence>
<feature type="domain" description="O-methyltransferase C-terminal" evidence="4">
    <location>
        <begin position="197"/>
        <end position="291"/>
    </location>
</feature>
<organism evidence="5 6">
    <name type="scientific">Botrytis porri</name>
    <dbReference type="NCBI Taxonomy" id="87229"/>
    <lineage>
        <taxon>Eukaryota</taxon>
        <taxon>Fungi</taxon>
        <taxon>Dikarya</taxon>
        <taxon>Ascomycota</taxon>
        <taxon>Pezizomycotina</taxon>
        <taxon>Leotiomycetes</taxon>
        <taxon>Helotiales</taxon>
        <taxon>Sclerotiniaceae</taxon>
        <taxon>Botrytis</taxon>
    </lineage>
</organism>
<proteinExistence type="predicted"/>
<keyword evidence="3" id="KW-0949">S-adenosyl-L-methionine</keyword>
<dbReference type="AlphaFoldDB" id="A0A4Z1KQH7"/>
<keyword evidence="2" id="KW-0808">Transferase</keyword>
<keyword evidence="1" id="KW-0489">Methyltransferase</keyword>
<gene>
    <name evidence="5" type="ORF">BPOR_0609g00050</name>
</gene>
<dbReference type="PANTHER" id="PTHR43712">
    <property type="entry name" value="PUTATIVE (AFU_ORTHOLOGUE AFUA_4G14580)-RELATED"/>
    <property type="match status" value="1"/>
</dbReference>
<reference evidence="5 6" key="1">
    <citation type="submission" date="2017-12" db="EMBL/GenBank/DDBJ databases">
        <title>Comparative genomics of Botrytis spp.</title>
        <authorList>
            <person name="Valero-Jimenez C.A."/>
            <person name="Tapia P."/>
            <person name="Veloso J."/>
            <person name="Silva-Moreno E."/>
            <person name="Staats M."/>
            <person name="Valdes J.H."/>
            <person name="Van Kan J.A.L."/>
        </authorList>
    </citation>
    <scope>NUCLEOTIDE SEQUENCE [LARGE SCALE GENOMIC DNA]</scope>
    <source>
        <strain evidence="5 6">MUCL3349</strain>
    </source>
</reference>
<dbReference type="Proteomes" id="UP000297280">
    <property type="component" value="Unassembled WGS sequence"/>
</dbReference>
<dbReference type="Gene3D" id="1.10.10.10">
    <property type="entry name" value="Winged helix-like DNA-binding domain superfamily/Winged helix DNA-binding domain"/>
    <property type="match status" value="1"/>
</dbReference>
<evidence type="ECO:0000313" key="6">
    <source>
        <dbReference type="Proteomes" id="UP000297280"/>
    </source>
</evidence>
<dbReference type="InterPro" id="IPR016461">
    <property type="entry name" value="COMT-like"/>
</dbReference>
<protein>
    <recommendedName>
        <fullName evidence="4">O-methyltransferase C-terminal domain-containing protein</fullName>
    </recommendedName>
</protein>
<dbReference type="SUPFAM" id="SSF53335">
    <property type="entry name" value="S-adenosyl-L-methionine-dependent methyltransferases"/>
    <property type="match status" value="1"/>
</dbReference>
<sequence>MAQPTITELAAIISANTAKIDHYLSSQGPKSPSFDVDAPTEPIVPSDAPELEAARSELTDATLMLHDLILGPKEYLMKLTHDWLISMQAISRFDITKSIPIHEEVSYADIAKRCSVNELDVRHILRHAIILRLCKESKRGVVAHTAASRMIAEDQQIADWWFALANGTDKSVSEVLSQNPARAKRFGSAMKAWTEGTGYDLQYVIDNYSWQEVGNGTVVDVGGSHGFACTRLAKAFHDLNFIVQDLPPVVEAGAKTIPLEPSDKIKFIAHDLLKDQPLKNANIYFFRWIFHN</sequence>